<dbReference type="FunFam" id="3.90.400.10:FF:000001">
    <property type="entry name" value="Maltase A3, isoform A"/>
    <property type="match status" value="1"/>
</dbReference>
<dbReference type="Pfam" id="PF00128">
    <property type="entry name" value="Alpha-amylase"/>
    <property type="match status" value="1"/>
</dbReference>
<dbReference type="GO" id="GO:0005975">
    <property type="term" value="P:carbohydrate metabolic process"/>
    <property type="evidence" value="ECO:0007669"/>
    <property type="project" value="InterPro"/>
</dbReference>
<feature type="chain" id="PRO_5005803633" description="alpha-glucosidase" evidence="7">
    <location>
        <begin position="21"/>
        <end position="593"/>
    </location>
</feature>
<evidence type="ECO:0000256" key="5">
    <source>
        <dbReference type="ARBA" id="ARBA00023180"/>
    </source>
</evidence>
<dbReference type="Gene3D" id="3.20.20.80">
    <property type="entry name" value="Glycosidases"/>
    <property type="match status" value="1"/>
</dbReference>
<sequence length="593" mass="66402">MQRFQLLIPLLCCLAALGLACQDTAATTGAAAASKDWWETAQFYQIYPRSFKDSNGDGIGDLNGITSELEYLKDLGVTAAWLSPIFKSPMVDFGYDISDFYDIQPEYGTLDDFRALIKRANELGIKIILDFVPNHSSDENVWFKKSVARERGYEDYYVWHDGRLNSSTGKREPPSNWLQAFRGSAWQWVEERQQYYLHQFAVQQPDLNYRNPAVVEQMKRVLRYWLNEGVAGFRCDAVPVLFEVQPDAQGQYPDEEVSGLTDDVDNRSYLKSELIENLPETIDMAYQWRTVMDDYQRIHGGDTRVLLIETYAPPAYTMQFYGNRSVEGAHLPFNFNLITVPASSGFSAKSVKTAVDNWLLTMPAGRVANWVIGNHDQRRAASRYGVAHTDAMNMLVMLLPGASVTYQGEELGMTDGWISWADTKDPAACNSNSETYEQFTRDPSRTPFHWSSGANAGFSTASQTWLPLAENYKTLNVEVESAAAHSHLQIYKSLVALRRSSKTLQWGATKYAVLNEQVFVVKRSLAGSPSFVYVANLGESAAVTVNLSEFDKSLPSLLTLRIRSIDSSKAENSLYESNGLSLAAGEALVLSSN</sequence>
<dbReference type="PANTHER" id="PTHR10357:SF234">
    <property type="entry name" value="MALTASE A2-RELATED"/>
    <property type="match status" value="1"/>
</dbReference>
<dbReference type="InterPro" id="IPR013780">
    <property type="entry name" value="Glyco_hydro_b"/>
</dbReference>
<evidence type="ECO:0000256" key="3">
    <source>
        <dbReference type="ARBA" id="ARBA00012741"/>
    </source>
</evidence>
<evidence type="ECO:0000256" key="2">
    <source>
        <dbReference type="ARBA" id="ARBA00008061"/>
    </source>
</evidence>
<dbReference type="SUPFAM" id="SSF51445">
    <property type="entry name" value="(Trans)glycosidases"/>
    <property type="match status" value="1"/>
</dbReference>
<dbReference type="InterPro" id="IPR045857">
    <property type="entry name" value="O16G_dom_2"/>
</dbReference>
<keyword evidence="4 7" id="KW-0732">Signal</keyword>
<dbReference type="GO" id="GO:0004558">
    <property type="term" value="F:alpha-1,4-glucosidase activity"/>
    <property type="evidence" value="ECO:0007669"/>
    <property type="project" value="UniProtKB-EC"/>
</dbReference>
<organism evidence="9 10">
    <name type="scientific">Drosophila busckii</name>
    <name type="common">Fruit fly</name>
    <dbReference type="NCBI Taxonomy" id="30019"/>
    <lineage>
        <taxon>Eukaryota</taxon>
        <taxon>Metazoa</taxon>
        <taxon>Ecdysozoa</taxon>
        <taxon>Arthropoda</taxon>
        <taxon>Hexapoda</taxon>
        <taxon>Insecta</taxon>
        <taxon>Pterygota</taxon>
        <taxon>Neoptera</taxon>
        <taxon>Endopterygota</taxon>
        <taxon>Diptera</taxon>
        <taxon>Brachycera</taxon>
        <taxon>Muscomorpha</taxon>
        <taxon>Ephydroidea</taxon>
        <taxon>Drosophilidae</taxon>
        <taxon>Drosophila</taxon>
    </lineage>
</organism>
<dbReference type="PROSITE" id="PS51257">
    <property type="entry name" value="PROKAR_LIPOPROTEIN"/>
    <property type="match status" value="1"/>
</dbReference>
<evidence type="ECO:0000256" key="6">
    <source>
        <dbReference type="ARBA" id="ARBA00023295"/>
    </source>
</evidence>
<evidence type="ECO:0000313" key="10">
    <source>
        <dbReference type="Proteomes" id="UP000494163"/>
    </source>
</evidence>
<keyword evidence="5" id="KW-0325">Glycoprotein</keyword>
<dbReference type="OMA" id="PNGEKWA"/>
<proteinExistence type="inferred from homology"/>
<accession>A0A0M5J9Z6</accession>
<gene>
    <name evidence="9" type="ORF">Dbus_chr2Rg510</name>
</gene>
<dbReference type="STRING" id="30019.A0A0M5J9Z6"/>
<keyword evidence="6" id="KW-0326">Glycosidase</keyword>
<keyword evidence="6" id="KW-0378">Hydrolase</keyword>
<comment type="catalytic activity">
    <reaction evidence="1">
        <text>Hydrolysis of terminal, non-reducing (1-&gt;4)-linked alpha-D-glucose residues with release of alpha-D-glucose.</text>
        <dbReference type="EC" id="3.2.1.20"/>
    </reaction>
</comment>
<dbReference type="OrthoDB" id="1740265at2759"/>
<evidence type="ECO:0000259" key="8">
    <source>
        <dbReference type="SMART" id="SM00642"/>
    </source>
</evidence>
<protein>
    <recommendedName>
        <fullName evidence="3">alpha-glucosidase</fullName>
        <ecNumber evidence="3">3.2.1.20</ecNumber>
    </recommendedName>
</protein>
<comment type="similarity">
    <text evidence="2">Belongs to the glycosyl hydrolase 13 family.</text>
</comment>
<dbReference type="CDD" id="cd11328">
    <property type="entry name" value="AmyAc_maltase"/>
    <property type="match status" value="1"/>
</dbReference>
<dbReference type="AlphaFoldDB" id="A0A0M5J9Z6"/>
<dbReference type="InterPro" id="IPR006047">
    <property type="entry name" value="GH13_cat_dom"/>
</dbReference>
<evidence type="ECO:0000256" key="1">
    <source>
        <dbReference type="ARBA" id="ARBA00001657"/>
    </source>
</evidence>
<dbReference type="SMART" id="SM00642">
    <property type="entry name" value="Aamy"/>
    <property type="match status" value="1"/>
</dbReference>
<dbReference type="EMBL" id="CP012524">
    <property type="protein sequence ID" value="ALC40931.1"/>
    <property type="molecule type" value="Genomic_DNA"/>
</dbReference>
<dbReference type="PANTHER" id="PTHR10357">
    <property type="entry name" value="ALPHA-AMYLASE FAMILY MEMBER"/>
    <property type="match status" value="1"/>
</dbReference>
<dbReference type="Gene3D" id="2.60.40.1180">
    <property type="entry name" value="Golgi alpha-mannosidase II"/>
    <property type="match status" value="1"/>
</dbReference>
<reference evidence="9 10" key="1">
    <citation type="submission" date="2015-08" db="EMBL/GenBank/DDBJ databases">
        <title>Ancestral chromatin configuration constrains chromatin evolution on differentiating sex chromosomes in Drosophila.</title>
        <authorList>
            <person name="Zhou Q."/>
            <person name="Bachtrog D."/>
        </authorList>
    </citation>
    <scope>NUCLEOTIDE SEQUENCE [LARGE SCALE GENOMIC DNA]</scope>
    <source>
        <tissue evidence="9">Whole larvae</tissue>
    </source>
</reference>
<dbReference type="EC" id="3.2.1.20" evidence="3"/>
<feature type="signal peptide" evidence="7">
    <location>
        <begin position="1"/>
        <end position="20"/>
    </location>
</feature>
<name>A0A0M5J9Z6_DROBS</name>
<keyword evidence="10" id="KW-1185">Reference proteome</keyword>
<evidence type="ECO:0000256" key="7">
    <source>
        <dbReference type="SAM" id="SignalP"/>
    </source>
</evidence>
<dbReference type="Gene3D" id="3.90.400.10">
    <property type="entry name" value="Oligo-1,6-glucosidase, Domain 2"/>
    <property type="match status" value="1"/>
</dbReference>
<feature type="domain" description="Glycosyl hydrolase family 13 catalytic" evidence="8">
    <location>
        <begin position="45"/>
        <end position="445"/>
    </location>
</feature>
<dbReference type="InterPro" id="IPR017853">
    <property type="entry name" value="GH"/>
</dbReference>
<evidence type="ECO:0000256" key="4">
    <source>
        <dbReference type="ARBA" id="ARBA00022729"/>
    </source>
</evidence>
<dbReference type="Proteomes" id="UP000494163">
    <property type="component" value="Chromosome 2R"/>
</dbReference>
<evidence type="ECO:0000313" key="9">
    <source>
        <dbReference type="EMBL" id="ALC40931.1"/>
    </source>
</evidence>